<keyword evidence="10" id="KW-0547">Nucleotide-binding</keyword>
<dbReference type="PANTHER" id="PTHR21403:SF8">
    <property type="entry name" value="ATP PHOSPHORIBOSYLTRANSFERASE"/>
    <property type="match status" value="1"/>
</dbReference>
<dbReference type="InterPro" id="IPR013820">
    <property type="entry name" value="ATP_PRibTrfase_cat"/>
</dbReference>
<evidence type="ECO:0000256" key="4">
    <source>
        <dbReference type="ARBA" id="ARBA00011946"/>
    </source>
</evidence>
<dbReference type="InterPro" id="IPR020621">
    <property type="entry name" value="ATP-PRT_HisG_long"/>
</dbReference>
<evidence type="ECO:0000256" key="10">
    <source>
        <dbReference type="ARBA" id="ARBA00022741"/>
    </source>
</evidence>
<dbReference type="NCBIfam" id="TIGR00070">
    <property type="entry name" value="hisG"/>
    <property type="match status" value="1"/>
</dbReference>
<evidence type="ECO:0000313" key="16">
    <source>
        <dbReference type="EMBL" id="CAB4565901.1"/>
    </source>
</evidence>
<keyword evidence="12" id="KW-0368">Histidine biosynthesis</keyword>
<dbReference type="FunFam" id="3.30.70.120:FF:000003">
    <property type="entry name" value="ATP phosphoribosyltransferase"/>
    <property type="match status" value="1"/>
</dbReference>
<dbReference type="SUPFAM" id="SSF53850">
    <property type="entry name" value="Periplasmic binding protein-like II"/>
    <property type="match status" value="1"/>
</dbReference>
<accession>A0A6J6BLM8</accession>
<dbReference type="SUPFAM" id="SSF54913">
    <property type="entry name" value="GlnB-like"/>
    <property type="match status" value="1"/>
</dbReference>
<dbReference type="GO" id="GO:0005524">
    <property type="term" value="F:ATP binding"/>
    <property type="evidence" value="ECO:0007669"/>
    <property type="project" value="UniProtKB-KW"/>
</dbReference>
<dbReference type="EMBL" id="CAEZST010000001">
    <property type="protein sequence ID" value="CAB4539108.1"/>
    <property type="molecule type" value="Genomic_DNA"/>
</dbReference>
<keyword evidence="6" id="KW-0963">Cytoplasm</keyword>
<organism evidence="15">
    <name type="scientific">freshwater metagenome</name>
    <dbReference type="NCBI Taxonomy" id="449393"/>
    <lineage>
        <taxon>unclassified sequences</taxon>
        <taxon>metagenomes</taxon>
        <taxon>ecological metagenomes</taxon>
    </lineage>
</organism>
<dbReference type="InterPro" id="IPR015867">
    <property type="entry name" value="N-reg_PII/ATP_PRibTrfase_C"/>
</dbReference>
<dbReference type="EC" id="2.4.2.17" evidence="4"/>
<dbReference type="EMBL" id="CAEZTO010000002">
    <property type="protein sequence ID" value="CAB4565901.1"/>
    <property type="molecule type" value="Genomic_DNA"/>
</dbReference>
<comment type="pathway">
    <text evidence="3">Amino-acid biosynthesis; L-histidine biosynthesis; L-histidine from 5-phospho-alpha-D-ribose 1-diphosphate: step 1/9.</text>
</comment>
<evidence type="ECO:0000313" key="15">
    <source>
        <dbReference type="EMBL" id="CAB4539108.1"/>
    </source>
</evidence>
<dbReference type="Gene3D" id="3.30.70.120">
    <property type="match status" value="1"/>
</dbReference>
<dbReference type="HAMAP" id="MF_00079">
    <property type="entry name" value="HisG_Long"/>
    <property type="match status" value="1"/>
</dbReference>
<name>A0A6J6BLM8_9ZZZZ</name>
<evidence type="ECO:0000259" key="14">
    <source>
        <dbReference type="Pfam" id="PF08029"/>
    </source>
</evidence>
<dbReference type="NCBIfam" id="TIGR03455">
    <property type="entry name" value="HisG_C-term"/>
    <property type="match status" value="1"/>
</dbReference>
<evidence type="ECO:0000256" key="8">
    <source>
        <dbReference type="ARBA" id="ARBA00022676"/>
    </source>
</evidence>
<feature type="domain" description="Histidine biosynthesis HisG C-terminal" evidence="14">
    <location>
        <begin position="205"/>
        <end position="276"/>
    </location>
</feature>
<comment type="catalytic activity">
    <reaction evidence="1">
        <text>1-(5-phospho-beta-D-ribosyl)-ATP + diphosphate = 5-phospho-alpha-D-ribose 1-diphosphate + ATP</text>
        <dbReference type="Rhea" id="RHEA:18473"/>
        <dbReference type="ChEBI" id="CHEBI:30616"/>
        <dbReference type="ChEBI" id="CHEBI:33019"/>
        <dbReference type="ChEBI" id="CHEBI:58017"/>
        <dbReference type="ChEBI" id="CHEBI:73183"/>
        <dbReference type="EC" id="2.4.2.17"/>
    </reaction>
</comment>
<sequence>MLRVAVPNKGILSEASVSILREAGYATRRDAAILHLVDEANEIEFFYLRPRDIATYVGEGSLDAGITGYDLLMDSTSKAEVVADLGFGASNFRLAVDSTSTVSSVSDLEGKRIATAYPTLLRKFLVESSVTANVVSLDGAVESAIKLGVADAIADVVSTGNTLRKANLKIIGPSILKSTARLVASPGKSGSCVKLLRRIEGVIVARDYVLMDYDCPKEIIDKAIKITPGIESPTISPLADSNWVAVRALVKTTQVNAIMDELSDIGAKAILVTSLHAARI</sequence>
<protein>
    <recommendedName>
        <fullName evidence="5">ATP phosphoribosyltransferase</fullName>
        <ecNumber evidence="4">2.4.2.17</ecNumber>
    </recommendedName>
</protein>
<proteinExistence type="inferred from homology"/>
<dbReference type="GO" id="GO:0003879">
    <property type="term" value="F:ATP phosphoribosyltransferase activity"/>
    <property type="evidence" value="ECO:0007669"/>
    <property type="project" value="UniProtKB-EC"/>
</dbReference>
<dbReference type="InterPro" id="IPR013115">
    <property type="entry name" value="HisG_C"/>
</dbReference>
<comment type="subcellular location">
    <subcellularLocation>
        <location evidence="2">Cytoplasm</location>
    </subcellularLocation>
</comment>
<dbReference type="UniPathway" id="UPA00031">
    <property type="reaction ID" value="UER00006"/>
</dbReference>
<keyword evidence="11" id="KW-0067">ATP-binding</keyword>
<dbReference type="PANTHER" id="PTHR21403">
    <property type="entry name" value="ATP PHOSPHORIBOSYLTRANSFERASE ATP-PRTASE"/>
    <property type="match status" value="1"/>
</dbReference>
<evidence type="ECO:0000256" key="6">
    <source>
        <dbReference type="ARBA" id="ARBA00022490"/>
    </source>
</evidence>
<dbReference type="InterPro" id="IPR001348">
    <property type="entry name" value="ATP_PRibTrfase_HisG"/>
</dbReference>
<dbReference type="GO" id="GO:0000105">
    <property type="term" value="P:L-histidine biosynthetic process"/>
    <property type="evidence" value="ECO:0007669"/>
    <property type="project" value="UniProtKB-UniPathway"/>
</dbReference>
<reference evidence="15" key="1">
    <citation type="submission" date="2020-05" db="EMBL/GenBank/DDBJ databases">
        <authorList>
            <person name="Chiriac C."/>
            <person name="Salcher M."/>
            <person name="Ghai R."/>
            <person name="Kavagutti S V."/>
        </authorList>
    </citation>
    <scope>NUCLEOTIDE SEQUENCE</scope>
</reference>
<dbReference type="Pfam" id="PF08029">
    <property type="entry name" value="HisG_C"/>
    <property type="match status" value="1"/>
</dbReference>
<dbReference type="AlphaFoldDB" id="A0A6J6BLM8"/>
<dbReference type="InterPro" id="IPR011322">
    <property type="entry name" value="N-reg_PII-like_a/b"/>
</dbReference>
<dbReference type="PROSITE" id="PS01316">
    <property type="entry name" value="ATP_P_PHORIBOSYLTR"/>
    <property type="match status" value="1"/>
</dbReference>
<dbReference type="InterPro" id="IPR018198">
    <property type="entry name" value="ATP_PRibTrfase_CS"/>
</dbReference>
<dbReference type="GO" id="GO:0005737">
    <property type="term" value="C:cytoplasm"/>
    <property type="evidence" value="ECO:0007669"/>
    <property type="project" value="UniProtKB-SubCell"/>
</dbReference>
<feature type="domain" description="ATP phosphoribosyltransferase catalytic" evidence="13">
    <location>
        <begin position="49"/>
        <end position="198"/>
    </location>
</feature>
<gene>
    <name evidence="15" type="ORF">UFOPK1503_00117</name>
    <name evidence="16" type="ORF">UFOPK1693_00353</name>
</gene>
<evidence type="ECO:0000256" key="11">
    <source>
        <dbReference type="ARBA" id="ARBA00022840"/>
    </source>
</evidence>
<dbReference type="Gene3D" id="3.40.190.10">
    <property type="entry name" value="Periplasmic binding protein-like II"/>
    <property type="match status" value="2"/>
</dbReference>
<evidence type="ECO:0000259" key="13">
    <source>
        <dbReference type="Pfam" id="PF01634"/>
    </source>
</evidence>
<evidence type="ECO:0000256" key="3">
    <source>
        <dbReference type="ARBA" id="ARBA00004667"/>
    </source>
</evidence>
<dbReference type="GO" id="GO:0000287">
    <property type="term" value="F:magnesium ion binding"/>
    <property type="evidence" value="ECO:0007669"/>
    <property type="project" value="InterPro"/>
</dbReference>
<evidence type="ECO:0000256" key="7">
    <source>
        <dbReference type="ARBA" id="ARBA00022605"/>
    </source>
</evidence>
<keyword evidence="9" id="KW-0808">Transferase</keyword>
<dbReference type="Pfam" id="PF01634">
    <property type="entry name" value="HisG"/>
    <property type="match status" value="1"/>
</dbReference>
<evidence type="ECO:0000256" key="1">
    <source>
        <dbReference type="ARBA" id="ARBA00000915"/>
    </source>
</evidence>
<evidence type="ECO:0000256" key="2">
    <source>
        <dbReference type="ARBA" id="ARBA00004496"/>
    </source>
</evidence>
<evidence type="ECO:0000256" key="12">
    <source>
        <dbReference type="ARBA" id="ARBA00023102"/>
    </source>
</evidence>
<keyword evidence="7" id="KW-0028">Amino-acid biosynthesis</keyword>
<evidence type="ECO:0000256" key="9">
    <source>
        <dbReference type="ARBA" id="ARBA00022679"/>
    </source>
</evidence>
<keyword evidence="8" id="KW-0328">Glycosyltransferase</keyword>
<evidence type="ECO:0000256" key="5">
    <source>
        <dbReference type="ARBA" id="ARBA00020998"/>
    </source>
</evidence>